<dbReference type="PROSITE" id="PS00211">
    <property type="entry name" value="ABC_TRANSPORTER_1"/>
    <property type="match status" value="1"/>
</dbReference>
<dbReference type="RefSeq" id="WP_278155911.1">
    <property type="nucleotide sequence ID" value="NZ_CP121252.1"/>
</dbReference>
<gene>
    <name evidence="7" type="ORF">P8192_07660</name>
</gene>
<proteinExistence type="predicted"/>
<evidence type="ECO:0000256" key="3">
    <source>
        <dbReference type="ARBA" id="ARBA00022741"/>
    </source>
</evidence>
<dbReference type="SUPFAM" id="SSF52540">
    <property type="entry name" value="P-loop containing nucleoside triphosphate hydrolases"/>
    <property type="match status" value="1"/>
</dbReference>
<organism evidence="7 8">
    <name type="scientific">Citricoccus muralis</name>
    <dbReference type="NCBI Taxonomy" id="169134"/>
    <lineage>
        <taxon>Bacteria</taxon>
        <taxon>Bacillati</taxon>
        <taxon>Actinomycetota</taxon>
        <taxon>Actinomycetes</taxon>
        <taxon>Micrococcales</taxon>
        <taxon>Micrococcaceae</taxon>
        <taxon>Citricoccus</taxon>
    </lineage>
</organism>
<dbReference type="InterPro" id="IPR003439">
    <property type="entry name" value="ABC_transporter-like_ATP-bd"/>
</dbReference>
<dbReference type="CDD" id="cd03230">
    <property type="entry name" value="ABC_DR_subfamily_A"/>
    <property type="match status" value="1"/>
</dbReference>
<dbReference type="InterPro" id="IPR027417">
    <property type="entry name" value="P-loop_NTPase"/>
</dbReference>
<feature type="domain" description="ABC transporter" evidence="6">
    <location>
        <begin position="20"/>
        <end position="249"/>
    </location>
</feature>
<evidence type="ECO:0000256" key="2">
    <source>
        <dbReference type="ARBA" id="ARBA00022448"/>
    </source>
</evidence>
<evidence type="ECO:0000256" key="1">
    <source>
        <dbReference type="ARBA" id="ARBA00004202"/>
    </source>
</evidence>
<keyword evidence="8" id="KW-1185">Reference proteome</keyword>
<reference evidence="7 8" key="1">
    <citation type="submission" date="2023-04" db="EMBL/GenBank/DDBJ databases">
        <title>Funneling lignin-derived compounds into biodiesel using alkali-halophilic Citricoccus sp. P2.</title>
        <authorList>
            <person name="Luo C.-B."/>
        </authorList>
    </citation>
    <scope>NUCLEOTIDE SEQUENCE [LARGE SCALE GENOMIC DNA]</scope>
    <source>
        <strain evidence="7 8">P2</strain>
    </source>
</reference>
<keyword evidence="5" id="KW-0046">Antibiotic resistance</keyword>
<dbReference type="SMART" id="SM00382">
    <property type="entry name" value="AAA"/>
    <property type="match status" value="1"/>
</dbReference>
<keyword evidence="2" id="KW-0813">Transport</keyword>
<dbReference type="PANTHER" id="PTHR42711:SF16">
    <property type="entry name" value="ABC TRANSPORTER ATP-BINDING PROTEIN"/>
    <property type="match status" value="1"/>
</dbReference>
<dbReference type="InterPro" id="IPR003593">
    <property type="entry name" value="AAA+_ATPase"/>
</dbReference>
<comment type="subcellular location">
    <subcellularLocation>
        <location evidence="1">Cell membrane</location>
        <topology evidence="1">Peripheral membrane protein</topology>
    </subcellularLocation>
</comment>
<dbReference type="Gene3D" id="3.40.50.300">
    <property type="entry name" value="P-loop containing nucleotide triphosphate hydrolases"/>
    <property type="match status" value="1"/>
</dbReference>
<dbReference type="Proteomes" id="UP001219037">
    <property type="component" value="Chromosome"/>
</dbReference>
<dbReference type="GO" id="GO:0005524">
    <property type="term" value="F:ATP binding"/>
    <property type="evidence" value="ECO:0007669"/>
    <property type="project" value="UniProtKB-KW"/>
</dbReference>
<keyword evidence="4 7" id="KW-0067">ATP-binding</keyword>
<evidence type="ECO:0000259" key="6">
    <source>
        <dbReference type="PROSITE" id="PS50893"/>
    </source>
</evidence>
<sequence>MLGQPTSADLRLPAPGTALLHLDDVHKSVHSRTGRVEILRGVSLTARAGCVTALLGPNGAGKTTTLNISQGLDRPSHGSVRLLGEDPWRAPSALRSRVGVMLQEGGLPPSATPARLLRHIAALYRHPADILALSERLGIDDFADRTIRRLSGGQKQRVALAAALTGRPAVVFLDEPSAGLDPISRKIVFDIIEELKQAGLALILTTHLLDDAQRLADEVILLKHGVVERAGSVAELTSNGEKNPVEFTIDRRLTPDDEATVPQGLTLTEVDSQVSAGSEPRVRVSGVQGTRDLVALAQWWHERGLMPEQLTMSDRSLEDVFWEVGP</sequence>
<dbReference type="PANTHER" id="PTHR42711">
    <property type="entry name" value="ABC TRANSPORTER ATP-BINDING PROTEIN"/>
    <property type="match status" value="1"/>
</dbReference>
<dbReference type="PROSITE" id="PS50893">
    <property type="entry name" value="ABC_TRANSPORTER_2"/>
    <property type="match status" value="1"/>
</dbReference>
<protein>
    <submittedName>
        <fullName evidence="7">ABC transporter ATP-binding protein</fullName>
    </submittedName>
</protein>
<evidence type="ECO:0000313" key="8">
    <source>
        <dbReference type="Proteomes" id="UP001219037"/>
    </source>
</evidence>
<evidence type="ECO:0000256" key="5">
    <source>
        <dbReference type="ARBA" id="ARBA00023251"/>
    </source>
</evidence>
<name>A0ABY8H2E4_9MICC</name>
<keyword evidence="3" id="KW-0547">Nucleotide-binding</keyword>
<dbReference type="EMBL" id="CP121252">
    <property type="protein sequence ID" value="WFP15307.1"/>
    <property type="molecule type" value="Genomic_DNA"/>
</dbReference>
<evidence type="ECO:0000313" key="7">
    <source>
        <dbReference type="EMBL" id="WFP15307.1"/>
    </source>
</evidence>
<accession>A0ABY8H2E4</accession>
<evidence type="ECO:0000256" key="4">
    <source>
        <dbReference type="ARBA" id="ARBA00022840"/>
    </source>
</evidence>
<dbReference type="Pfam" id="PF00005">
    <property type="entry name" value="ABC_tran"/>
    <property type="match status" value="1"/>
</dbReference>
<dbReference type="InterPro" id="IPR050763">
    <property type="entry name" value="ABC_transporter_ATP-binding"/>
</dbReference>
<dbReference type="InterPro" id="IPR017871">
    <property type="entry name" value="ABC_transporter-like_CS"/>
</dbReference>